<sequence>MASLGQTFKATDHDTEQRDYEELPNGIYRLEIEASDVGPTKDGRGTILKTTNVVIEPEQFKGRKLFNVYNLENPNSEAQRIGQQQLASLCRAMGIETVDESEDLHFHAYVATIKLGKPSKDGRYPARAEIARYWFPDQGNVPEPAVDANQPVAHTRPANDNRPAAANSNKPAPTAAAAGKKRPWG</sequence>
<comment type="caution">
    <text evidence="2">The sequence shown here is derived from an EMBL/GenBank/DDBJ whole genome shotgun (WGS) entry which is preliminary data.</text>
</comment>
<feature type="region of interest" description="Disordered" evidence="1">
    <location>
        <begin position="138"/>
        <end position="185"/>
    </location>
</feature>
<evidence type="ECO:0000313" key="2">
    <source>
        <dbReference type="EMBL" id="MDH0125454.1"/>
    </source>
</evidence>
<evidence type="ECO:0000256" key="1">
    <source>
        <dbReference type="SAM" id="MobiDB-lite"/>
    </source>
</evidence>
<dbReference type="Proteomes" id="UP001158087">
    <property type="component" value="Unassembled WGS sequence"/>
</dbReference>
<dbReference type="InterPro" id="IPR007731">
    <property type="entry name" value="DUF669"/>
</dbReference>
<protein>
    <submittedName>
        <fullName evidence="2">DUF669 domain-containing protein</fullName>
    </submittedName>
</protein>
<evidence type="ECO:0000313" key="3">
    <source>
        <dbReference type="Proteomes" id="UP001158087"/>
    </source>
</evidence>
<gene>
    <name evidence="2" type="ORF">N7376_15710</name>
</gene>
<accession>A0AA42KN26</accession>
<dbReference type="EMBL" id="JAODYY010000007">
    <property type="protein sequence ID" value="MDH0125454.1"/>
    <property type="molecule type" value="Genomic_DNA"/>
</dbReference>
<proteinExistence type="predicted"/>
<organism evidence="2 3">
    <name type="scientific">Brucella intermedia GD04153</name>
    <dbReference type="NCBI Taxonomy" id="2975438"/>
    <lineage>
        <taxon>Bacteria</taxon>
        <taxon>Pseudomonadati</taxon>
        <taxon>Pseudomonadota</taxon>
        <taxon>Alphaproteobacteria</taxon>
        <taxon>Hyphomicrobiales</taxon>
        <taxon>Brucellaceae</taxon>
        <taxon>Brucella/Ochrobactrum group</taxon>
        <taxon>Brucella</taxon>
    </lineage>
</organism>
<feature type="compositionally biased region" description="Low complexity" evidence="1">
    <location>
        <begin position="156"/>
        <end position="178"/>
    </location>
</feature>
<reference evidence="2" key="1">
    <citation type="submission" date="2022-09" db="EMBL/GenBank/DDBJ databases">
        <title>Intensive care unit water sources are persistently colonized with multi-drug resistant bacteria and are the site of extensive horizontal gene transfer of antibiotic resistance genes.</title>
        <authorList>
            <person name="Diorio-Toth L."/>
        </authorList>
    </citation>
    <scope>NUCLEOTIDE SEQUENCE</scope>
    <source>
        <strain evidence="2">GD04153</strain>
    </source>
</reference>
<dbReference type="Pfam" id="PF05037">
    <property type="entry name" value="DUF669"/>
    <property type="match status" value="1"/>
</dbReference>
<dbReference type="AlphaFoldDB" id="A0AA42KN26"/>
<name>A0AA42KN26_9HYPH</name>